<feature type="domain" description="Hydantoinase A/oxoprolinase" evidence="1">
    <location>
        <begin position="156"/>
        <end position="334"/>
    </location>
</feature>
<dbReference type="InterPro" id="IPR008040">
    <property type="entry name" value="Hydant_A_N"/>
</dbReference>
<evidence type="ECO:0008006" key="5">
    <source>
        <dbReference type="Google" id="ProtNLM"/>
    </source>
</evidence>
<dbReference type="InterPro" id="IPR045079">
    <property type="entry name" value="Oxoprolinase-like"/>
</dbReference>
<feature type="domain" description="Hydantoinase/oxoprolinase N-terminal" evidence="2">
    <location>
        <begin position="79"/>
        <end position="136"/>
    </location>
</feature>
<dbReference type="Pfam" id="PF05378">
    <property type="entry name" value="Hydant_A_N"/>
    <property type="match status" value="1"/>
</dbReference>
<keyword evidence="4" id="KW-1185">Reference proteome</keyword>
<dbReference type="KEGG" id="manq:L1994_05150"/>
<dbReference type="PANTHER" id="PTHR11365">
    <property type="entry name" value="5-OXOPROLINASE RELATED"/>
    <property type="match status" value="1"/>
</dbReference>
<name>A0AAF0FTR4_9EURY</name>
<gene>
    <name evidence="3" type="ORF">L1994_05150</name>
</gene>
<dbReference type="InterPro" id="IPR002821">
    <property type="entry name" value="Hydantoinase_A"/>
</dbReference>
<evidence type="ECO:0000313" key="4">
    <source>
        <dbReference type="Proteomes" id="UP001218895"/>
    </source>
</evidence>
<dbReference type="InterPro" id="IPR043129">
    <property type="entry name" value="ATPase_NBD"/>
</dbReference>
<dbReference type="SUPFAM" id="SSF53067">
    <property type="entry name" value="Actin-like ATPase domain"/>
    <property type="match status" value="1"/>
</dbReference>
<protein>
    <recommendedName>
        <fullName evidence="5">Hydantoinase/oxoprolinase family protein</fullName>
    </recommendedName>
</protein>
<sequence length="486" mass="52629">MFTGIDVGGTNTDIAFIKNDAIETLKLSNKTGISSVLSKTGIKGKLAISTSQPLNKLFLKPENDICTINISGPGLFHPFSVKGAISIRGDILEDIDSEEIKTILKKSNSDYLAVSCKFSVRNPVLEKKVSEISKDYFKERNKALSHHIGTIGYPSRIAATRMNAQIKGVVLDIGDTINNHFPNRDFFFMKGDGGLYSPDMTYNNPSVLYNSSNAAVVIGSGYLSKIKDALVIDIGGTTTDFVPMEDGMPKEGPVEFEGKDTGIGGIRSISIPYGGDSIVEAGGLLPFREGPARAFGGYSYTLTDALNVCGQEIGDFSSSKNLNRNYADRAVEDFYKRVEYALSVYSPKLIIAAGYLSPILGPKISEMSKIKVIIPEHAESASAVGVAVSKLSLSLSVHYDSGKSRMSVNGLVLDKFKKYLDDDELIEDCILKLRKTAMDAGSPEDDCENVIVKSFRSYDVVKDKKIEGRIVDLCVSIPPGISSEVS</sequence>
<dbReference type="GO" id="GO:0006749">
    <property type="term" value="P:glutathione metabolic process"/>
    <property type="evidence" value="ECO:0007669"/>
    <property type="project" value="TreeGrafter"/>
</dbReference>
<evidence type="ECO:0000313" key="3">
    <source>
        <dbReference type="EMBL" id="WFN37776.1"/>
    </source>
</evidence>
<dbReference type="Pfam" id="PF01968">
    <property type="entry name" value="Hydantoinase_A"/>
    <property type="match status" value="1"/>
</dbReference>
<dbReference type="EMBL" id="CP091092">
    <property type="protein sequence ID" value="WFN37776.1"/>
    <property type="molecule type" value="Genomic_DNA"/>
</dbReference>
<dbReference type="GO" id="GO:0005829">
    <property type="term" value="C:cytosol"/>
    <property type="evidence" value="ECO:0007669"/>
    <property type="project" value="TreeGrafter"/>
</dbReference>
<evidence type="ECO:0000259" key="1">
    <source>
        <dbReference type="Pfam" id="PF01968"/>
    </source>
</evidence>
<dbReference type="GeneID" id="79949762"/>
<dbReference type="AlphaFoldDB" id="A0AAF0FTR4"/>
<dbReference type="Proteomes" id="UP001218895">
    <property type="component" value="Chromosome"/>
</dbReference>
<organism evidence="3 4">
    <name type="scientific">Methanomicrobium antiquum</name>
    <dbReference type="NCBI Taxonomy" id="487686"/>
    <lineage>
        <taxon>Archaea</taxon>
        <taxon>Methanobacteriati</taxon>
        <taxon>Methanobacteriota</taxon>
        <taxon>Stenosarchaea group</taxon>
        <taxon>Methanomicrobia</taxon>
        <taxon>Methanomicrobiales</taxon>
        <taxon>Methanomicrobiaceae</taxon>
        <taxon>Methanomicrobium</taxon>
    </lineage>
</organism>
<dbReference type="RefSeq" id="WP_278100616.1">
    <property type="nucleotide sequence ID" value="NZ_CP091092.1"/>
</dbReference>
<proteinExistence type="predicted"/>
<accession>A0AAF0FTR4</accession>
<dbReference type="PANTHER" id="PTHR11365:SF23">
    <property type="entry name" value="HYPOTHETICAL 5-OXOPROLINASE (EUROFUNG)-RELATED"/>
    <property type="match status" value="1"/>
</dbReference>
<evidence type="ECO:0000259" key="2">
    <source>
        <dbReference type="Pfam" id="PF05378"/>
    </source>
</evidence>
<dbReference type="GO" id="GO:0017168">
    <property type="term" value="F:5-oxoprolinase (ATP-hydrolyzing) activity"/>
    <property type="evidence" value="ECO:0007669"/>
    <property type="project" value="TreeGrafter"/>
</dbReference>
<reference evidence="3" key="1">
    <citation type="submission" date="2022-01" db="EMBL/GenBank/DDBJ databases">
        <title>Complete genome of Methanomicrobium antiquum DSM 21220.</title>
        <authorList>
            <person name="Chen S.-C."/>
            <person name="You Y.-T."/>
            <person name="Zhou Y.-Z."/>
            <person name="Lai M.-C."/>
        </authorList>
    </citation>
    <scope>NUCLEOTIDE SEQUENCE</scope>
    <source>
        <strain evidence="3">DSM 21220</strain>
    </source>
</reference>